<dbReference type="InterPro" id="IPR058627">
    <property type="entry name" value="MdtA-like_C"/>
</dbReference>
<dbReference type="Pfam" id="PF25876">
    <property type="entry name" value="HH_MFP_RND"/>
    <property type="match status" value="1"/>
</dbReference>
<comment type="similarity">
    <text evidence="2">Belongs to the membrane fusion protein (MFP) (TC 8.A.1) family.</text>
</comment>
<evidence type="ECO:0000256" key="1">
    <source>
        <dbReference type="ARBA" id="ARBA00004196"/>
    </source>
</evidence>
<keyword evidence="5" id="KW-0812">Transmembrane</keyword>
<accession>A0A7W6CLN4</accession>
<sequence length="385" mass="40377">MTDFSSTQATPPPPRGLRSAGITAGIVAIAVVLAGTYWRMHESAQAHEWAETQSTPTVRLITPKPSGASDELVQPGTIEAWTSARLFARVPGYVRAWYADIGAHVAAGAPLGAIDTPELDQQIIQARATLVRVKAEATLARTTAARWTDLLKSHSVSQQETDEKNANAATHVAAVAEAQANLGRLLAMKAYATIRAPFAGTVTLRNADIGDLVGPGSTNQNPMFAMADGHRLRVYVSVPQQYAPLMHSGLSARLTAPAWPGRNFEAKLVDQSGAINPQTGALQVQLVMDNADGALRPGGFAQVHFDVPVPAGRLNVPSSALILRGGGVKVATVDASGKVHFATVTIAQDQGNSVEISSGLKPGEKVIDSPPDSLLEGETVHVAHG</sequence>
<comment type="subcellular location">
    <subcellularLocation>
        <location evidence="1">Cell envelope</location>
    </subcellularLocation>
</comment>
<dbReference type="Pfam" id="PF25917">
    <property type="entry name" value="BSH_RND"/>
    <property type="match status" value="1"/>
</dbReference>
<dbReference type="Pfam" id="PF25954">
    <property type="entry name" value="Beta-barrel_RND_2"/>
    <property type="match status" value="1"/>
</dbReference>
<dbReference type="Gene3D" id="2.40.420.20">
    <property type="match status" value="1"/>
</dbReference>
<keyword evidence="5" id="KW-0472">Membrane</keyword>
<dbReference type="SUPFAM" id="SSF111369">
    <property type="entry name" value="HlyD-like secretion proteins"/>
    <property type="match status" value="1"/>
</dbReference>
<evidence type="ECO:0000256" key="2">
    <source>
        <dbReference type="ARBA" id="ARBA00009477"/>
    </source>
</evidence>
<evidence type="ECO:0000256" key="5">
    <source>
        <dbReference type="SAM" id="Phobius"/>
    </source>
</evidence>
<dbReference type="PANTHER" id="PTHR30469">
    <property type="entry name" value="MULTIDRUG RESISTANCE PROTEIN MDTA"/>
    <property type="match status" value="1"/>
</dbReference>
<keyword evidence="11" id="KW-1185">Reference proteome</keyword>
<feature type="transmembrane region" description="Helical" evidence="5">
    <location>
        <begin position="20"/>
        <end position="38"/>
    </location>
</feature>
<feature type="domain" description="Multidrug resistance protein MdtA-like alpha-helical hairpin" evidence="6">
    <location>
        <begin position="124"/>
        <end position="182"/>
    </location>
</feature>
<feature type="region of interest" description="Disordered" evidence="4">
    <location>
        <begin position="355"/>
        <end position="378"/>
    </location>
</feature>
<dbReference type="GO" id="GO:1990281">
    <property type="term" value="C:efflux pump complex"/>
    <property type="evidence" value="ECO:0007669"/>
    <property type="project" value="TreeGrafter"/>
</dbReference>
<dbReference type="Gene3D" id="2.40.30.170">
    <property type="match status" value="1"/>
</dbReference>
<evidence type="ECO:0000259" key="8">
    <source>
        <dbReference type="Pfam" id="PF25954"/>
    </source>
</evidence>
<dbReference type="Gene3D" id="1.10.287.470">
    <property type="entry name" value="Helix hairpin bin"/>
    <property type="match status" value="1"/>
</dbReference>
<reference evidence="10 11" key="1">
    <citation type="submission" date="2020-08" db="EMBL/GenBank/DDBJ databases">
        <title>Genomic Encyclopedia of Type Strains, Phase IV (KMG-IV): sequencing the most valuable type-strain genomes for metagenomic binning, comparative biology and taxonomic classification.</title>
        <authorList>
            <person name="Goeker M."/>
        </authorList>
    </citation>
    <scope>NUCLEOTIDE SEQUENCE [LARGE SCALE GENOMIC DNA]</scope>
    <source>
        <strain evidence="10 11">DSM 27057</strain>
    </source>
</reference>
<evidence type="ECO:0000313" key="11">
    <source>
        <dbReference type="Proteomes" id="UP000548867"/>
    </source>
</evidence>
<dbReference type="Proteomes" id="UP000548867">
    <property type="component" value="Unassembled WGS sequence"/>
</dbReference>
<dbReference type="EMBL" id="JACIDX010000007">
    <property type="protein sequence ID" value="MBB3955251.1"/>
    <property type="molecule type" value="Genomic_DNA"/>
</dbReference>
<dbReference type="InterPro" id="IPR006143">
    <property type="entry name" value="RND_pump_MFP"/>
</dbReference>
<dbReference type="FunFam" id="2.40.30.170:FF:000010">
    <property type="entry name" value="Efflux RND transporter periplasmic adaptor subunit"/>
    <property type="match status" value="1"/>
</dbReference>
<feature type="domain" description="Multidrug resistance protein MdtA-like barrel-sandwich hybrid" evidence="7">
    <location>
        <begin position="86"/>
        <end position="220"/>
    </location>
</feature>
<dbReference type="InterPro" id="IPR058624">
    <property type="entry name" value="MdtA-like_HH"/>
</dbReference>
<organism evidence="10 11">
    <name type="scientific">Novosphingobium sediminicola</name>
    <dbReference type="NCBI Taxonomy" id="563162"/>
    <lineage>
        <taxon>Bacteria</taxon>
        <taxon>Pseudomonadati</taxon>
        <taxon>Pseudomonadota</taxon>
        <taxon>Alphaproteobacteria</taxon>
        <taxon>Sphingomonadales</taxon>
        <taxon>Sphingomonadaceae</taxon>
        <taxon>Novosphingobium</taxon>
    </lineage>
</organism>
<protein>
    <submittedName>
        <fullName evidence="10">RND family efflux transporter MFP subunit</fullName>
    </submittedName>
</protein>
<dbReference type="Gene3D" id="2.40.50.100">
    <property type="match status" value="1"/>
</dbReference>
<dbReference type="AlphaFoldDB" id="A0A7W6CLN4"/>
<gene>
    <name evidence="10" type="ORF">GGR38_002203</name>
</gene>
<keyword evidence="3" id="KW-0813">Transport</keyword>
<evidence type="ECO:0000313" key="10">
    <source>
        <dbReference type="EMBL" id="MBB3955251.1"/>
    </source>
</evidence>
<comment type="caution">
    <text evidence="10">The sequence shown here is derived from an EMBL/GenBank/DDBJ whole genome shotgun (WGS) entry which is preliminary data.</text>
</comment>
<keyword evidence="5" id="KW-1133">Transmembrane helix</keyword>
<dbReference type="PANTHER" id="PTHR30469:SF37">
    <property type="entry name" value="RAGD PROTEIN"/>
    <property type="match status" value="1"/>
</dbReference>
<evidence type="ECO:0000256" key="4">
    <source>
        <dbReference type="SAM" id="MobiDB-lite"/>
    </source>
</evidence>
<evidence type="ECO:0000256" key="3">
    <source>
        <dbReference type="ARBA" id="ARBA00022448"/>
    </source>
</evidence>
<feature type="domain" description="Multidrug resistance protein MdtA-like C-terminal permuted SH3" evidence="9">
    <location>
        <begin position="316"/>
        <end position="367"/>
    </location>
</feature>
<feature type="domain" description="CusB-like beta-barrel" evidence="8">
    <location>
        <begin position="235"/>
        <end position="305"/>
    </location>
</feature>
<name>A0A7W6CLN4_9SPHN</name>
<evidence type="ECO:0000259" key="9">
    <source>
        <dbReference type="Pfam" id="PF25967"/>
    </source>
</evidence>
<proteinExistence type="inferred from homology"/>
<dbReference type="NCBIfam" id="TIGR01730">
    <property type="entry name" value="RND_mfp"/>
    <property type="match status" value="1"/>
</dbReference>
<evidence type="ECO:0000259" key="6">
    <source>
        <dbReference type="Pfam" id="PF25876"/>
    </source>
</evidence>
<dbReference type="GO" id="GO:0015562">
    <property type="term" value="F:efflux transmembrane transporter activity"/>
    <property type="evidence" value="ECO:0007669"/>
    <property type="project" value="TreeGrafter"/>
</dbReference>
<dbReference type="InterPro" id="IPR058792">
    <property type="entry name" value="Beta-barrel_RND_2"/>
</dbReference>
<dbReference type="Pfam" id="PF25967">
    <property type="entry name" value="RND-MFP_C"/>
    <property type="match status" value="1"/>
</dbReference>
<dbReference type="InterPro" id="IPR058625">
    <property type="entry name" value="MdtA-like_BSH"/>
</dbReference>
<dbReference type="RefSeq" id="WP_183625373.1">
    <property type="nucleotide sequence ID" value="NZ_JACIDX010000007.1"/>
</dbReference>
<evidence type="ECO:0000259" key="7">
    <source>
        <dbReference type="Pfam" id="PF25917"/>
    </source>
</evidence>